<evidence type="ECO:0000313" key="2">
    <source>
        <dbReference type="EMBL" id="ELR18570.1"/>
    </source>
</evidence>
<gene>
    <name evidence="2" type="ORF">ACA1_155160</name>
</gene>
<dbReference type="Gene3D" id="3.10.450.50">
    <property type="match status" value="1"/>
</dbReference>
<dbReference type="EMBL" id="KB007951">
    <property type="protein sequence ID" value="ELR18570.1"/>
    <property type="molecule type" value="Genomic_DNA"/>
</dbReference>
<feature type="chain" id="PRO_5003990247" description="SnoaL-like domain-containing protein" evidence="1">
    <location>
        <begin position="33"/>
        <end position="209"/>
    </location>
</feature>
<keyword evidence="3" id="KW-1185">Reference proteome</keyword>
<evidence type="ECO:0000256" key="1">
    <source>
        <dbReference type="SAM" id="SignalP"/>
    </source>
</evidence>
<dbReference type="KEGG" id="acan:ACA1_155160"/>
<accession>L8H009</accession>
<keyword evidence="1" id="KW-0732">Signal</keyword>
<dbReference type="AlphaFoldDB" id="L8H009"/>
<sequence length="209" mass="23763">MAFIHTRISSALVLMSLLALISMLAFATTVEAARDPALTHEENIKLALRDWERGLSGKPINCRRFVDLFIDDGVWSSPAGARNKSAVETKPHVIKGQRPMYNHCERDRFFSGFDQVEAFVSGPTTISGFTVAFPRTILLIVKDVSCRMTWQGIAVIDYDEEYRIKRWQDFWNEDEFERQWKGCQWPADILLDTTSTTPTATKAAGKEEL</sequence>
<dbReference type="VEuPathDB" id="AmoebaDB:ACA1_155160"/>
<organism evidence="2 3">
    <name type="scientific">Acanthamoeba castellanii (strain ATCC 30010 / Neff)</name>
    <dbReference type="NCBI Taxonomy" id="1257118"/>
    <lineage>
        <taxon>Eukaryota</taxon>
        <taxon>Amoebozoa</taxon>
        <taxon>Discosea</taxon>
        <taxon>Longamoebia</taxon>
        <taxon>Centramoebida</taxon>
        <taxon>Acanthamoebidae</taxon>
        <taxon>Acanthamoeba</taxon>
    </lineage>
</organism>
<protein>
    <recommendedName>
        <fullName evidence="4">SnoaL-like domain-containing protein</fullName>
    </recommendedName>
</protein>
<evidence type="ECO:0008006" key="4">
    <source>
        <dbReference type="Google" id="ProtNLM"/>
    </source>
</evidence>
<feature type="signal peptide" evidence="1">
    <location>
        <begin position="1"/>
        <end position="32"/>
    </location>
</feature>
<reference evidence="2 3" key="1">
    <citation type="journal article" date="2013" name="Genome Biol.">
        <title>Genome of Acanthamoeba castellanii highlights extensive lateral gene transfer and early evolution of tyrosine kinase signaling.</title>
        <authorList>
            <person name="Clarke M."/>
            <person name="Lohan A.J."/>
            <person name="Liu B."/>
            <person name="Lagkouvardos I."/>
            <person name="Roy S."/>
            <person name="Zafar N."/>
            <person name="Bertelli C."/>
            <person name="Schilde C."/>
            <person name="Kianianmomeni A."/>
            <person name="Burglin T.R."/>
            <person name="Frech C."/>
            <person name="Turcotte B."/>
            <person name="Kopec K.O."/>
            <person name="Synnott J.M."/>
            <person name="Choo C."/>
            <person name="Paponov I."/>
            <person name="Finkler A."/>
            <person name="Soon Heng Tan C."/>
            <person name="Hutchins A.P."/>
            <person name="Weinmeier T."/>
            <person name="Rattei T."/>
            <person name="Chu J.S."/>
            <person name="Gimenez G."/>
            <person name="Irimia M."/>
            <person name="Rigden D.J."/>
            <person name="Fitzpatrick D.A."/>
            <person name="Lorenzo-Morales J."/>
            <person name="Bateman A."/>
            <person name="Chiu C.H."/>
            <person name="Tang P."/>
            <person name="Hegemann P."/>
            <person name="Fromm H."/>
            <person name="Raoult D."/>
            <person name="Greub G."/>
            <person name="Miranda-Saavedra D."/>
            <person name="Chen N."/>
            <person name="Nash P."/>
            <person name="Ginger M.L."/>
            <person name="Horn M."/>
            <person name="Schaap P."/>
            <person name="Caler L."/>
            <person name="Loftus B."/>
        </authorList>
    </citation>
    <scope>NUCLEOTIDE SEQUENCE [LARGE SCALE GENOMIC DNA]</scope>
    <source>
        <strain evidence="2 3">Neff</strain>
    </source>
</reference>
<dbReference type="GeneID" id="14919398"/>
<evidence type="ECO:0000313" key="3">
    <source>
        <dbReference type="Proteomes" id="UP000011083"/>
    </source>
</evidence>
<dbReference type="OMA" id="KVWENNW"/>
<proteinExistence type="predicted"/>
<dbReference type="Proteomes" id="UP000011083">
    <property type="component" value="Unassembled WGS sequence"/>
</dbReference>
<name>L8H009_ACACF</name>
<dbReference type="RefSeq" id="XP_004340609.1">
    <property type="nucleotide sequence ID" value="XM_004340561.1"/>
</dbReference>